<accession>A0ABV7VRB0</accession>
<gene>
    <name evidence="1" type="ORF">ACFOMG_04660</name>
</gene>
<proteinExistence type="predicted"/>
<evidence type="ECO:0000313" key="2">
    <source>
        <dbReference type="Proteomes" id="UP001595722"/>
    </source>
</evidence>
<name>A0ABV7VRB0_9GAMM</name>
<organism evidence="1 2">
    <name type="scientific">Bacterioplanoides pacificum</name>
    <dbReference type="NCBI Taxonomy" id="1171596"/>
    <lineage>
        <taxon>Bacteria</taxon>
        <taxon>Pseudomonadati</taxon>
        <taxon>Pseudomonadota</taxon>
        <taxon>Gammaproteobacteria</taxon>
        <taxon>Oceanospirillales</taxon>
        <taxon>Oceanospirillaceae</taxon>
        <taxon>Bacterioplanoides</taxon>
    </lineage>
</organism>
<sequence length="49" mass="5276">MSSGIVLLGIVLSEMACYRFALRLMPELITNVRLPSQAEVNNALCAVPA</sequence>
<dbReference type="EMBL" id="JBHRYB010000005">
    <property type="protein sequence ID" value="MFC3679402.1"/>
    <property type="molecule type" value="Genomic_DNA"/>
</dbReference>
<reference evidence="2" key="1">
    <citation type="journal article" date="2019" name="Int. J. Syst. Evol. Microbiol.">
        <title>The Global Catalogue of Microorganisms (GCM) 10K type strain sequencing project: providing services to taxonomists for standard genome sequencing and annotation.</title>
        <authorList>
            <consortium name="The Broad Institute Genomics Platform"/>
            <consortium name="The Broad Institute Genome Sequencing Center for Infectious Disease"/>
            <person name="Wu L."/>
            <person name="Ma J."/>
        </authorList>
    </citation>
    <scope>NUCLEOTIDE SEQUENCE [LARGE SCALE GENOMIC DNA]</scope>
    <source>
        <strain evidence="2">KCTC 42424</strain>
    </source>
</reference>
<evidence type="ECO:0000313" key="1">
    <source>
        <dbReference type="EMBL" id="MFC3679402.1"/>
    </source>
</evidence>
<comment type="caution">
    <text evidence="1">The sequence shown here is derived from an EMBL/GenBank/DDBJ whole genome shotgun (WGS) entry which is preliminary data.</text>
</comment>
<dbReference type="RefSeq" id="WP_376865092.1">
    <property type="nucleotide sequence ID" value="NZ_JBHRYB010000005.1"/>
</dbReference>
<keyword evidence="2" id="KW-1185">Reference proteome</keyword>
<protein>
    <submittedName>
        <fullName evidence="1">Uncharacterized protein</fullName>
    </submittedName>
</protein>
<dbReference type="Proteomes" id="UP001595722">
    <property type="component" value="Unassembled WGS sequence"/>
</dbReference>